<dbReference type="PANTHER" id="PTHR12894">
    <property type="entry name" value="CNH DOMAIN CONTAINING"/>
    <property type="match status" value="1"/>
</dbReference>
<dbReference type="GO" id="GO:0000329">
    <property type="term" value="C:fungal-type vacuole membrane"/>
    <property type="evidence" value="ECO:0007669"/>
    <property type="project" value="TreeGrafter"/>
</dbReference>
<dbReference type="InterPro" id="IPR036322">
    <property type="entry name" value="WD40_repeat_dom_sf"/>
</dbReference>
<evidence type="ECO:0000313" key="5">
    <source>
        <dbReference type="EMBL" id="WPK23649.1"/>
    </source>
</evidence>
<accession>A0AAX4H5X9</accession>
<dbReference type="GO" id="GO:0006914">
    <property type="term" value="P:autophagy"/>
    <property type="evidence" value="ECO:0007669"/>
    <property type="project" value="TreeGrafter"/>
</dbReference>
<dbReference type="InterPro" id="IPR013087">
    <property type="entry name" value="Znf_C2H2_type"/>
</dbReference>
<dbReference type="InterPro" id="IPR001180">
    <property type="entry name" value="CNH_dom"/>
</dbReference>
<evidence type="ECO:0000313" key="6">
    <source>
        <dbReference type="Proteomes" id="UP001338582"/>
    </source>
</evidence>
<dbReference type="Pfam" id="PF10366">
    <property type="entry name" value="Vps39_1"/>
    <property type="match status" value="1"/>
</dbReference>
<proteinExistence type="inferred from homology"/>
<evidence type="ECO:0000256" key="2">
    <source>
        <dbReference type="ARBA" id="ARBA00023136"/>
    </source>
</evidence>
<protein>
    <recommendedName>
        <fullName evidence="4">CNH domain-containing protein</fullName>
    </recommendedName>
</protein>
<evidence type="ECO:0000259" key="4">
    <source>
        <dbReference type="PROSITE" id="PS50219"/>
    </source>
</evidence>
<evidence type="ECO:0000256" key="3">
    <source>
        <dbReference type="ARBA" id="ARBA00038201"/>
    </source>
</evidence>
<dbReference type="SUPFAM" id="SSF50978">
    <property type="entry name" value="WD40 repeat-like"/>
    <property type="match status" value="1"/>
</dbReference>
<reference evidence="5 6" key="1">
    <citation type="submission" date="2023-10" db="EMBL/GenBank/DDBJ databases">
        <title>Draft Genome Sequence of Candida saopaulonensis from a very Premature Infant with Sepsis.</title>
        <authorList>
            <person name="Ning Y."/>
            <person name="Dai R."/>
            <person name="Xiao M."/>
            <person name="Xu Y."/>
            <person name="Yan Q."/>
            <person name="Zhang L."/>
        </authorList>
    </citation>
    <scope>NUCLEOTIDE SEQUENCE [LARGE SCALE GENOMIC DNA]</scope>
    <source>
        <strain evidence="5 6">19XY460</strain>
    </source>
</reference>
<sequence>MNIQVLKPWSRLSTQNNARVTSLRCSGNKVYLGLSNGDLLVMSINSQTETPGSEPNSIRSFRSFTDAKHMFTDNKHANSLVVEKTFLAVFKLAITAIDIIPLFPENGNRVVLLLSTDDQIQVYEWVGAHLNLVKTLEEARGSSARSYVKVGDSRYLLVGLRKKVFLYKIEQRTRNIYDFVLAASHLFRDRVKEICAYGKEELAIVATGHGYHLLELGGTYSVRELPKDFANVGAFVQPSSFTYFGLSSTGPAIRIVPCGNDRSIIVNDLQTAMLRPSDGFHRLEESAVVLPTAPVAVNYLYPCYMIVTYPKTLEIIDIDSGCRIQEFKHLLNSYQISVSVSDGSVVIGAGSMVYHFSILPSQKQLDQYLSSSDPNLNSQKELSADARAFGINRAITYVISLADDDPYLQDKANASALTAKTRQLFLRDLQKEKAVLYFERYSRYAEALVDIASEWAISLTDILPLFPEFLNGSTHKISGTSRLASARKGSIKNVTIEDLELFKLLEKLRPSSDGSSKDPNAAKKAAASRFSKAVNNFIVYLTDQRRIHYSLLSSPNSVHSIKWKGVELNALDIYPGLDPSKVQNMLTSCIITIDTTLFLCYFYIKPMLLGPLLRLPNNKCNAKVVNECLLKKIHAHDEELEGSLSQLLDFYFGRELHDDALAMLKVLAHDLEEYEDKGFENLLRGPILTIRYMQKLTNEHLDLVLKYSHWILEENSESLVAQAELIFMNESYECESYDNFKVFEFLKGLSKSDALPIRYLEWLLYDTDILESSSRKKHTLKLTTKLSLFYLRHLKLLNSSGDSFYQSDWYKKLHKLLESNREFEPWTILKNIPTSEDKYLRFSIFIYKRLGEHQKSVDILYNQLADLHGAMEYCAEVYELQGGKTAGTDLLQKLLEDLLMHYEENQDGIVTLLLAQGHRMSTLNILAALPNTFPLHKLSLYLEVTTQAKQNELYVARMAGQLNKVGASKLKHQLLRAQQGYCTVTSRNEVCQICGKSLSSGMLCAGHNHHAVHYGCGMKSEAA</sequence>
<dbReference type="GO" id="GO:0012505">
    <property type="term" value="C:endomembrane system"/>
    <property type="evidence" value="ECO:0007669"/>
    <property type="project" value="UniProtKB-SubCell"/>
</dbReference>
<dbReference type="Proteomes" id="UP001338582">
    <property type="component" value="Chromosome 1"/>
</dbReference>
<organism evidence="5 6">
    <name type="scientific">Australozyma saopauloensis</name>
    <dbReference type="NCBI Taxonomy" id="291208"/>
    <lineage>
        <taxon>Eukaryota</taxon>
        <taxon>Fungi</taxon>
        <taxon>Dikarya</taxon>
        <taxon>Ascomycota</taxon>
        <taxon>Saccharomycotina</taxon>
        <taxon>Pichiomycetes</taxon>
        <taxon>Metschnikowiaceae</taxon>
        <taxon>Australozyma</taxon>
    </lineage>
</organism>
<gene>
    <name evidence="5" type="ORF">PUMCH_000891</name>
</gene>
<dbReference type="InterPro" id="IPR032914">
    <property type="entry name" value="Vam6/VPS39/TRAP1"/>
</dbReference>
<keyword evidence="6" id="KW-1185">Reference proteome</keyword>
<dbReference type="PROSITE" id="PS50219">
    <property type="entry name" value="CNH"/>
    <property type="match status" value="1"/>
</dbReference>
<dbReference type="AlphaFoldDB" id="A0AAX4H5X9"/>
<dbReference type="PANTHER" id="PTHR12894:SF49">
    <property type="entry name" value="VAM6_VPS39-LIKE PROTEIN"/>
    <property type="match status" value="1"/>
</dbReference>
<evidence type="ECO:0000256" key="1">
    <source>
        <dbReference type="ARBA" id="ARBA00004184"/>
    </source>
</evidence>
<comment type="subcellular location">
    <subcellularLocation>
        <location evidence="1">Endomembrane system</location>
        <topology evidence="1">Peripheral membrane protein</topology>
    </subcellularLocation>
</comment>
<comment type="similarity">
    <text evidence="3">Belongs to the VAM6/VPS39 family.</text>
</comment>
<dbReference type="PROSITE" id="PS00028">
    <property type="entry name" value="ZINC_FINGER_C2H2_1"/>
    <property type="match status" value="1"/>
</dbReference>
<dbReference type="InterPro" id="IPR019452">
    <property type="entry name" value="VPS39/TGF_beta_rcpt-assoc_1"/>
</dbReference>
<dbReference type="RefSeq" id="XP_062876035.1">
    <property type="nucleotide sequence ID" value="XM_063019965.1"/>
</dbReference>
<feature type="domain" description="CNH" evidence="4">
    <location>
        <begin position="17"/>
        <end position="342"/>
    </location>
</feature>
<dbReference type="KEGG" id="asau:88171959"/>
<dbReference type="GO" id="GO:0034058">
    <property type="term" value="P:endosomal vesicle fusion"/>
    <property type="evidence" value="ECO:0007669"/>
    <property type="project" value="TreeGrafter"/>
</dbReference>
<keyword evidence="2" id="KW-0472">Membrane</keyword>
<dbReference type="GeneID" id="88171959"/>
<name>A0AAX4H5X9_9ASCO</name>
<dbReference type="EMBL" id="CP138894">
    <property type="protein sequence ID" value="WPK23649.1"/>
    <property type="molecule type" value="Genomic_DNA"/>
</dbReference>